<evidence type="ECO:0000259" key="8">
    <source>
        <dbReference type="Pfam" id="PF06886"/>
    </source>
</evidence>
<reference evidence="9 10" key="1">
    <citation type="journal article" date="2023" name="G3 (Bethesda)">
        <title>A chromosome-length genome assembly and annotation of blackberry (Rubus argutus, cv. 'Hillquist').</title>
        <authorList>
            <person name="Bruna T."/>
            <person name="Aryal R."/>
            <person name="Dudchenko O."/>
            <person name="Sargent D.J."/>
            <person name="Mead D."/>
            <person name="Buti M."/>
            <person name="Cavallini A."/>
            <person name="Hytonen T."/>
            <person name="Andres J."/>
            <person name="Pham M."/>
            <person name="Weisz D."/>
            <person name="Mascagni F."/>
            <person name="Usai G."/>
            <person name="Natali L."/>
            <person name="Bassil N."/>
            <person name="Fernandez G.E."/>
            <person name="Lomsadze A."/>
            <person name="Armour M."/>
            <person name="Olukolu B."/>
            <person name="Poorten T."/>
            <person name="Britton C."/>
            <person name="Davik J."/>
            <person name="Ashrafi H."/>
            <person name="Aiden E.L."/>
            <person name="Borodovsky M."/>
            <person name="Worthington M."/>
        </authorList>
    </citation>
    <scope>NUCLEOTIDE SEQUENCE [LARGE SCALE GENOMIC DNA]</scope>
    <source>
        <strain evidence="9">PI 553951</strain>
    </source>
</reference>
<feature type="region of interest" description="Disordered" evidence="7">
    <location>
        <begin position="279"/>
        <end position="386"/>
    </location>
</feature>
<dbReference type="AlphaFoldDB" id="A0AAW1WPZ5"/>
<feature type="domain" description="TPX2 C-terminal" evidence="8">
    <location>
        <begin position="496"/>
        <end position="556"/>
    </location>
</feature>
<evidence type="ECO:0000313" key="10">
    <source>
        <dbReference type="Proteomes" id="UP001457282"/>
    </source>
</evidence>
<evidence type="ECO:0000256" key="4">
    <source>
        <dbReference type="ARBA" id="ARBA00022701"/>
    </source>
</evidence>
<feature type="coiled-coil region" evidence="6">
    <location>
        <begin position="501"/>
        <end position="537"/>
    </location>
</feature>
<keyword evidence="5" id="KW-0206">Cytoskeleton</keyword>
<keyword evidence="4" id="KW-0493">Microtubule</keyword>
<evidence type="ECO:0000313" key="9">
    <source>
        <dbReference type="EMBL" id="KAK9925427.1"/>
    </source>
</evidence>
<gene>
    <name evidence="9" type="ORF">M0R45_033751</name>
</gene>
<protein>
    <recommendedName>
        <fullName evidence="8">TPX2 C-terminal domain-containing protein</fullName>
    </recommendedName>
</protein>
<dbReference type="PANTHER" id="PTHR47067:SF7">
    <property type="entry name" value="TPX2 (TARGETING PROTEIN FOR XKLP2) PROTEIN FAMILY"/>
    <property type="match status" value="1"/>
</dbReference>
<dbReference type="PANTHER" id="PTHR47067">
    <property type="entry name" value="TPX2 (TARGETING PROTEIN FOR XKLP2) PROTEIN FAMILY-RELATED"/>
    <property type="match status" value="1"/>
</dbReference>
<accession>A0AAW1WPZ5</accession>
<keyword evidence="10" id="KW-1185">Reference proteome</keyword>
<feature type="region of interest" description="Disordered" evidence="7">
    <location>
        <begin position="432"/>
        <end position="459"/>
    </location>
</feature>
<sequence length="631" mass="69926">MGDSTCLMQPFSYTSGIPNDAHEGNPIHALGHSVSFGRFMSDSLAWEKWSSFSHNRYVEEAERYSKPGSVAQKKAFFEAHYKKIAAQRAAALLEQANAAAKSDNAKPQTKVPDPPKYMIRKQEEEVEVKGPNGFHPKVEMDKFKSSEVVQVADLVARKLHQQEEEEAEDPHIEEEALLVDTSGYNSSTEMENCERVHPIIEYPIWGENSAVAELATPTPMHKADTHKVEIVMELEHSGTLQMEKPLLKESQSSTQEALLPTRRKKPAILSLSKSSSIFHKAPNAPTSPAKPTASCFPRREGNATPLHKAPKAPTSPAKPTASCFPRREGNATPLHKAPKAPTSPAKPTASCFPRREGNATPLHKKLASASEDKKRSTPKSLQKSVSFTPIRDLSRFTSTVMRKIENSRVGTSSFKTPKDCSTLLKTPTMVSKNEVHKHPSITPCSEKRRAKTPGGSSSVTGAKTFGPKWCSIRTDCSKFLSACRNRVQSPFSSASFGLRTEERAASRKKKLEEKFNADEAQQVQEKAEIEIRKFRQSLCFKARPLPDFYKERKASHNDEIKKVPVTHSQKLGKKHSPSSAFSVPPNEPSIKSSGTKHDHTLGRNKRTPTCSLISRSLKTVHENRSPNIQSS</sequence>
<dbReference type="InterPro" id="IPR044216">
    <property type="entry name" value="WDL7"/>
</dbReference>
<comment type="caution">
    <text evidence="9">The sequence shown here is derived from an EMBL/GenBank/DDBJ whole genome shotgun (WGS) entry which is preliminary data.</text>
</comment>
<dbReference type="Pfam" id="PF06886">
    <property type="entry name" value="TPX2"/>
    <property type="match status" value="1"/>
</dbReference>
<keyword evidence="6" id="KW-0175">Coiled coil</keyword>
<evidence type="ECO:0000256" key="6">
    <source>
        <dbReference type="SAM" id="Coils"/>
    </source>
</evidence>
<name>A0AAW1WPZ5_RUBAR</name>
<feature type="compositionally biased region" description="Low complexity" evidence="7">
    <location>
        <begin position="311"/>
        <end position="322"/>
    </location>
</feature>
<dbReference type="GO" id="GO:0005874">
    <property type="term" value="C:microtubule"/>
    <property type="evidence" value="ECO:0007669"/>
    <property type="project" value="UniProtKB-KW"/>
</dbReference>
<evidence type="ECO:0000256" key="1">
    <source>
        <dbReference type="ARBA" id="ARBA00004245"/>
    </source>
</evidence>
<organism evidence="9 10">
    <name type="scientific">Rubus argutus</name>
    <name type="common">Southern blackberry</name>
    <dbReference type="NCBI Taxonomy" id="59490"/>
    <lineage>
        <taxon>Eukaryota</taxon>
        <taxon>Viridiplantae</taxon>
        <taxon>Streptophyta</taxon>
        <taxon>Embryophyta</taxon>
        <taxon>Tracheophyta</taxon>
        <taxon>Spermatophyta</taxon>
        <taxon>Magnoliopsida</taxon>
        <taxon>eudicotyledons</taxon>
        <taxon>Gunneridae</taxon>
        <taxon>Pentapetalae</taxon>
        <taxon>rosids</taxon>
        <taxon>fabids</taxon>
        <taxon>Rosales</taxon>
        <taxon>Rosaceae</taxon>
        <taxon>Rosoideae</taxon>
        <taxon>Rosoideae incertae sedis</taxon>
        <taxon>Rubus</taxon>
    </lineage>
</organism>
<dbReference type="InterPro" id="IPR027329">
    <property type="entry name" value="TPX2_C"/>
</dbReference>
<proteinExistence type="inferred from homology"/>
<comment type="subcellular location">
    <subcellularLocation>
        <location evidence="1">Cytoplasm</location>
        <location evidence="1">Cytoskeleton</location>
    </subcellularLocation>
</comment>
<evidence type="ECO:0000256" key="7">
    <source>
        <dbReference type="SAM" id="MobiDB-lite"/>
    </source>
</evidence>
<evidence type="ECO:0000256" key="2">
    <source>
        <dbReference type="ARBA" id="ARBA00005885"/>
    </source>
</evidence>
<evidence type="ECO:0000256" key="5">
    <source>
        <dbReference type="ARBA" id="ARBA00023212"/>
    </source>
</evidence>
<evidence type="ECO:0000256" key="3">
    <source>
        <dbReference type="ARBA" id="ARBA00022490"/>
    </source>
</evidence>
<feature type="compositionally biased region" description="Low complexity" evidence="7">
    <location>
        <begin position="339"/>
        <end position="350"/>
    </location>
</feature>
<keyword evidence="3" id="KW-0963">Cytoplasm</keyword>
<feature type="compositionally biased region" description="Basic and acidic residues" evidence="7">
    <location>
        <begin position="553"/>
        <end position="562"/>
    </location>
</feature>
<comment type="similarity">
    <text evidence="2">Belongs to the TPX2 family.</text>
</comment>
<dbReference type="Proteomes" id="UP001457282">
    <property type="component" value="Unassembled WGS sequence"/>
</dbReference>
<dbReference type="EMBL" id="JBEDUW010000006">
    <property type="protein sequence ID" value="KAK9925427.1"/>
    <property type="molecule type" value="Genomic_DNA"/>
</dbReference>
<feature type="compositionally biased region" description="Polar residues" evidence="7">
    <location>
        <begin position="607"/>
        <end position="617"/>
    </location>
</feature>
<feature type="region of interest" description="Disordered" evidence="7">
    <location>
        <begin position="553"/>
        <end position="631"/>
    </location>
</feature>